<comment type="caution">
    <text evidence="1">The sequence shown here is derived from an EMBL/GenBank/DDBJ whole genome shotgun (WGS) entry which is preliminary data.</text>
</comment>
<dbReference type="InterPro" id="IPR038713">
    <property type="entry name" value="Terminase_Gp1_N_sf"/>
</dbReference>
<reference evidence="1 2" key="1">
    <citation type="submission" date="2016-01" db="EMBL/GenBank/DDBJ databases">
        <title>Highly variable Streptococcus oralis are common among viridans streptococci isolated from primates.</title>
        <authorList>
            <person name="Denapaite D."/>
            <person name="Rieger M."/>
            <person name="Koendgen S."/>
            <person name="Brueckner R."/>
            <person name="Ochigava I."/>
            <person name="Kappeler P."/>
            <person name="Maetz-Rensing K."/>
            <person name="Leendertz F."/>
            <person name="Hakenbeck R."/>
        </authorList>
    </citation>
    <scope>NUCLEOTIDE SEQUENCE [LARGE SCALE GENOMIC DNA]</scope>
    <source>
        <strain evidence="1 2">DD24</strain>
    </source>
</reference>
<evidence type="ECO:0008006" key="3">
    <source>
        <dbReference type="Google" id="ProtNLM"/>
    </source>
</evidence>
<name>A0A139QR85_STROR</name>
<evidence type="ECO:0000313" key="2">
    <source>
        <dbReference type="Proteomes" id="UP000070353"/>
    </source>
</evidence>
<proteinExistence type="predicted"/>
<dbReference type="PATRIC" id="fig|1303.84.peg.1034"/>
<accession>A0A139QR85</accession>
<dbReference type="AlphaFoldDB" id="A0A139QR85"/>
<protein>
    <recommendedName>
        <fullName evidence="3">Replication protein</fullName>
    </recommendedName>
</protein>
<dbReference type="Proteomes" id="UP000070353">
    <property type="component" value="Unassembled WGS sequence"/>
</dbReference>
<organism evidence="1 2">
    <name type="scientific">Streptococcus oralis</name>
    <dbReference type="NCBI Taxonomy" id="1303"/>
    <lineage>
        <taxon>Bacteria</taxon>
        <taxon>Bacillati</taxon>
        <taxon>Bacillota</taxon>
        <taxon>Bacilli</taxon>
        <taxon>Lactobacillales</taxon>
        <taxon>Streptococcaceae</taxon>
        <taxon>Streptococcus</taxon>
    </lineage>
</organism>
<dbReference type="RefSeq" id="WP_155720121.1">
    <property type="nucleotide sequence ID" value="NZ_KQ970760.1"/>
</dbReference>
<sequence>MADTLTPKQEKFMLALMSSANITEASKKAGISRTTGNRYIKDITFRKYYRQYRSDLMQQATGQLQKASTEAVNVLRQIMNDPEASEFARVQSAQTILNYGYRSHELENVLEVVEELEAKFSER</sequence>
<gene>
    <name evidence="1" type="ORF">SORDD24_00954</name>
</gene>
<dbReference type="OrthoDB" id="2166160at2"/>
<evidence type="ECO:0000313" key="1">
    <source>
        <dbReference type="EMBL" id="KXU05027.1"/>
    </source>
</evidence>
<dbReference type="Gene3D" id="1.10.10.1400">
    <property type="entry name" value="Terminase, small subunit, N-terminal DNA-binding domain, HTH motif"/>
    <property type="match status" value="1"/>
</dbReference>
<dbReference type="EMBL" id="LQZB01000091">
    <property type="protein sequence ID" value="KXU05027.1"/>
    <property type="molecule type" value="Genomic_DNA"/>
</dbReference>